<comment type="caution">
    <text evidence="1">The sequence shown here is derived from an EMBL/GenBank/DDBJ whole genome shotgun (WGS) entry which is preliminary data.</text>
</comment>
<keyword evidence="2" id="KW-1185">Reference proteome</keyword>
<protein>
    <submittedName>
        <fullName evidence="1">Uncharacterized protein</fullName>
    </submittedName>
</protein>
<gene>
    <name evidence="1" type="ORF">LTR37_001540</name>
</gene>
<evidence type="ECO:0000313" key="1">
    <source>
        <dbReference type="EMBL" id="KAK3723659.1"/>
    </source>
</evidence>
<dbReference type="Proteomes" id="UP001281147">
    <property type="component" value="Unassembled WGS sequence"/>
</dbReference>
<organism evidence="1 2">
    <name type="scientific">Vermiconidia calcicola</name>
    <dbReference type="NCBI Taxonomy" id="1690605"/>
    <lineage>
        <taxon>Eukaryota</taxon>
        <taxon>Fungi</taxon>
        <taxon>Dikarya</taxon>
        <taxon>Ascomycota</taxon>
        <taxon>Pezizomycotina</taxon>
        <taxon>Dothideomycetes</taxon>
        <taxon>Dothideomycetidae</taxon>
        <taxon>Mycosphaerellales</taxon>
        <taxon>Extremaceae</taxon>
        <taxon>Vermiconidia</taxon>
    </lineage>
</organism>
<evidence type="ECO:0000313" key="2">
    <source>
        <dbReference type="Proteomes" id="UP001281147"/>
    </source>
</evidence>
<name>A0ACC3NV08_9PEZI</name>
<dbReference type="EMBL" id="JAUTXU010000008">
    <property type="protein sequence ID" value="KAK3723659.1"/>
    <property type="molecule type" value="Genomic_DNA"/>
</dbReference>
<reference evidence="1" key="1">
    <citation type="submission" date="2023-07" db="EMBL/GenBank/DDBJ databases">
        <title>Black Yeasts Isolated from many extreme environments.</title>
        <authorList>
            <person name="Coleine C."/>
            <person name="Stajich J.E."/>
            <person name="Selbmann L."/>
        </authorList>
    </citation>
    <scope>NUCLEOTIDE SEQUENCE</scope>
    <source>
        <strain evidence="1">CCFEE 5714</strain>
    </source>
</reference>
<proteinExistence type="predicted"/>
<accession>A0ACC3NV08</accession>
<sequence>MSSESIGFLSLPREIRDEIYYLAAVPERPIKLYAKKNEDYCDVSTNCTLSLSPASQRSWYTFFQHVRVSIDFVDYYDASSGFLVPQMHIRRLREIEVEKDHRRLDFILPTVTHRAEISSKLQIEQSLAGSLAVRWTVRYTRGPYRWPTKQIRDELDGLLALLSERNTHVARRLLGAQPDWLAALQCLLNHVDRRWEEDDVVRLIRGTEDVTSTMTSHLASHESDSGEEDQSTSLRPSMLHLPANTTIL</sequence>